<dbReference type="RefSeq" id="WP_075016787.1">
    <property type="nucleotide sequence ID" value="NZ_FODD01000010.1"/>
</dbReference>
<evidence type="ECO:0000256" key="1">
    <source>
        <dbReference type="SAM" id="SignalP"/>
    </source>
</evidence>
<evidence type="ECO:0000313" key="4">
    <source>
        <dbReference type="Proteomes" id="UP000181951"/>
    </source>
</evidence>
<feature type="chain" id="PRO_5010213026" evidence="1">
    <location>
        <begin position="29"/>
        <end position="168"/>
    </location>
</feature>
<accession>A0A1H8JHW3</accession>
<dbReference type="EMBL" id="FODD01000010">
    <property type="protein sequence ID" value="SEN79798.1"/>
    <property type="molecule type" value="Genomic_DNA"/>
</dbReference>
<dbReference type="InterPro" id="IPR036366">
    <property type="entry name" value="PGBDSf"/>
</dbReference>
<protein>
    <submittedName>
        <fullName evidence="3">Putative peptidoglycan binding domain-containing protein</fullName>
    </submittedName>
</protein>
<dbReference type="InterPro" id="IPR002477">
    <property type="entry name" value="Peptidoglycan-bd-like"/>
</dbReference>
<evidence type="ECO:0000259" key="2">
    <source>
        <dbReference type="Pfam" id="PF01471"/>
    </source>
</evidence>
<gene>
    <name evidence="3" type="ORF">SAMN05216267_1010106</name>
</gene>
<feature type="signal peptide" evidence="1">
    <location>
        <begin position="1"/>
        <end position="28"/>
    </location>
</feature>
<keyword evidence="1" id="KW-0732">Signal</keyword>
<dbReference type="SUPFAM" id="SSF47090">
    <property type="entry name" value="PGBD-like"/>
    <property type="match status" value="1"/>
</dbReference>
<name>A0A1H8JHW3_9ACTN</name>
<dbReference type="Gene3D" id="1.10.101.10">
    <property type="entry name" value="PGBD-like superfamily/PGBD"/>
    <property type="match status" value="1"/>
</dbReference>
<sequence length="168" mass="17684">MTVRRSQGLRRASLSVVLLGAVCAGAGAAPDHRPSGLHGELVAAGLTTAGQLTVGGTPPSDLVGLWQSVLWADGYAAPSSVTCAYDEATAAATRIWQNNHQLSPDGIVGPATWGVAAERIAPAGRWMAYLGERHGLPLRLDGDGTYEVYDGGRFHRLRTDIVTLTHCR</sequence>
<organism evidence="3 4">
    <name type="scientific">Actinacidiphila rubida</name>
    <dbReference type="NCBI Taxonomy" id="310780"/>
    <lineage>
        <taxon>Bacteria</taxon>
        <taxon>Bacillati</taxon>
        <taxon>Actinomycetota</taxon>
        <taxon>Actinomycetes</taxon>
        <taxon>Kitasatosporales</taxon>
        <taxon>Streptomycetaceae</taxon>
        <taxon>Actinacidiphila</taxon>
    </lineage>
</organism>
<evidence type="ECO:0000313" key="3">
    <source>
        <dbReference type="EMBL" id="SEN79798.1"/>
    </source>
</evidence>
<proteinExistence type="predicted"/>
<keyword evidence="4" id="KW-1185">Reference proteome</keyword>
<feature type="domain" description="Peptidoglycan binding-like" evidence="2">
    <location>
        <begin position="62"/>
        <end position="114"/>
    </location>
</feature>
<dbReference type="Proteomes" id="UP000181951">
    <property type="component" value="Unassembled WGS sequence"/>
</dbReference>
<dbReference type="InterPro" id="IPR036365">
    <property type="entry name" value="PGBD-like_sf"/>
</dbReference>
<dbReference type="OrthoDB" id="5244994at2"/>
<dbReference type="Pfam" id="PF01471">
    <property type="entry name" value="PG_binding_1"/>
    <property type="match status" value="1"/>
</dbReference>
<dbReference type="AlphaFoldDB" id="A0A1H8JHW3"/>
<reference evidence="3 4" key="1">
    <citation type="submission" date="2016-10" db="EMBL/GenBank/DDBJ databases">
        <authorList>
            <person name="de Groot N.N."/>
        </authorList>
    </citation>
    <scope>NUCLEOTIDE SEQUENCE [LARGE SCALE GENOMIC DNA]</scope>
    <source>
        <strain evidence="3 4">CGMCC 4.2026</strain>
    </source>
</reference>